<accession>A0A1W2C681</accession>
<evidence type="ECO:0000256" key="2">
    <source>
        <dbReference type="SAM" id="SignalP"/>
    </source>
</evidence>
<dbReference type="InterPro" id="IPR024485">
    <property type="entry name" value="DUF2680"/>
</dbReference>
<keyword evidence="2" id="KW-0732">Signal</keyword>
<evidence type="ECO:0000256" key="1">
    <source>
        <dbReference type="SAM" id="MobiDB-lite"/>
    </source>
</evidence>
<dbReference type="EMBL" id="FWXI01000009">
    <property type="protein sequence ID" value="SMC80616.1"/>
    <property type="molecule type" value="Genomic_DNA"/>
</dbReference>
<name>A0A1W2C681_9FIRM</name>
<dbReference type="RefSeq" id="WP_084576066.1">
    <property type="nucleotide sequence ID" value="NZ_CP155572.1"/>
</dbReference>
<evidence type="ECO:0008006" key="5">
    <source>
        <dbReference type="Google" id="ProtNLM"/>
    </source>
</evidence>
<dbReference type="AlphaFoldDB" id="A0A1W2C681"/>
<evidence type="ECO:0000313" key="4">
    <source>
        <dbReference type="Proteomes" id="UP000192738"/>
    </source>
</evidence>
<reference evidence="3 4" key="1">
    <citation type="submission" date="2017-04" db="EMBL/GenBank/DDBJ databases">
        <authorList>
            <person name="Afonso C.L."/>
            <person name="Miller P.J."/>
            <person name="Scott M.A."/>
            <person name="Spackman E."/>
            <person name="Goraichik I."/>
            <person name="Dimitrov K.M."/>
            <person name="Suarez D.L."/>
            <person name="Swayne D.E."/>
        </authorList>
    </citation>
    <scope>NUCLEOTIDE SEQUENCE [LARGE SCALE GENOMIC DNA]</scope>
    <source>
        <strain evidence="3 4">DSM 5090</strain>
    </source>
</reference>
<keyword evidence="4" id="KW-1185">Reference proteome</keyword>
<protein>
    <recommendedName>
        <fullName evidence="5">DUF2680 domain-containing protein</fullName>
    </recommendedName>
</protein>
<feature type="region of interest" description="Disordered" evidence="1">
    <location>
        <begin position="83"/>
        <end position="102"/>
    </location>
</feature>
<gene>
    <name evidence="3" type="ORF">SAMN04488500_109171</name>
</gene>
<organism evidence="3 4">
    <name type="scientific">Sporomusa malonica</name>
    <dbReference type="NCBI Taxonomy" id="112901"/>
    <lineage>
        <taxon>Bacteria</taxon>
        <taxon>Bacillati</taxon>
        <taxon>Bacillota</taxon>
        <taxon>Negativicutes</taxon>
        <taxon>Selenomonadales</taxon>
        <taxon>Sporomusaceae</taxon>
        <taxon>Sporomusa</taxon>
    </lineage>
</organism>
<dbReference type="Pfam" id="PF10925">
    <property type="entry name" value="DUF2680"/>
    <property type="match status" value="1"/>
</dbReference>
<feature type="compositionally biased region" description="Polar residues" evidence="1">
    <location>
        <begin position="90"/>
        <end position="102"/>
    </location>
</feature>
<evidence type="ECO:0000313" key="3">
    <source>
        <dbReference type="EMBL" id="SMC80616.1"/>
    </source>
</evidence>
<feature type="chain" id="PRO_5013071565" description="DUF2680 domain-containing protein" evidence="2">
    <location>
        <begin position="25"/>
        <end position="102"/>
    </location>
</feature>
<sequence length="102" mass="10700">MKKGLIIGLAAALVIALGATFAFAESPAPGMMDKGQMNEMHKSMVEQHVKDGVLTPEQAKAMDEHMANMGSMMNGMMGGSGGMMGGNANCHSNQQTNTMPQQ</sequence>
<proteinExistence type="predicted"/>
<dbReference type="Proteomes" id="UP000192738">
    <property type="component" value="Unassembled WGS sequence"/>
</dbReference>
<feature type="signal peptide" evidence="2">
    <location>
        <begin position="1"/>
        <end position="24"/>
    </location>
</feature>